<dbReference type="PROSITE" id="PS51198">
    <property type="entry name" value="UVRD_HELICASE_ATP_BIND"/>
    <property type="match status" value="1"/>
</dbReference>
<evidence type="ECO:0000313" key="15">
    <source>
        <dbReference type="EMBL" id="KAK3177990.1"/>
    </source>
</evidence>
<evidence type="ECO:0000256" key="10">
    <source>
        <dbReference type="ARBA" id="ARBA00048988"/>
    </source>
</evidence>
<keyword evidence="4 11" id="KW-0347">Helicase</keyword>
<keyword evidence="6" id="KW-0238">DNA-binding</keyword>
<comment type="catalytic activity">
    <reaction evidence="10">
        <text>ATP + H2O = ADP + phosphate + H(+)</text>
        <dbReference type="Rhea" id="RHEA:13065"/>
        <dbReference type="ChEBI" id="CHEBI:15377"/>
        <dbReference type="ChEBI" id="CHEBI:15378"/>
        <dbReference type="ChEBI" id="CHEBI:30616"/>
        <dbReference type="ChEBI" id="CHEBI:43474"/>
        <dbReference type="ChEBI" id="CHEBI:456216"/>
        <dbReference type="EC" id="5.6.2.4"/>
    </reaction>
</comment>
<evidence type="ECO:0000256" key="8">
    <source>
        <dbReference type="ARBA" id="ARBA00034617"/>
    </source>
</evidence>
<dbReference type="SUPFAM" id="SSF52540">
    <property type="entry name" value="P-loop containing nucleoside triphosphate hydrolases"/>
    <property type="match status" value="1"/>
</dbReference>
<dbReference type="GO" id="GO:0003677">
    <property type="term" value="F:DNA binding"/>
    <property type="evidence" value="ECO:0007669"/>
    <property type="project" value="UniProtKB-KW"/>
</dbReference>
<evidence type="ECO:0000256" key="9">
    <source>
        <dbReference type="ARBA" id="ARBA00034808"/>
    </source>
</evidence>
<comment type="similarity">
    <text evidence="1">Belongs to the helicase family. UvrD subfamily.</text>
</comment>
<feature type="compositionally biased region" description="Basic and acidic residues" evidence="12">
    <location>
        <begin position="946"/>
        <end position="958"/>
    </location>
</feature>
<dbReference type="InterPro" id="IPR013986">
    <property type="entry name" value="DExx_box_DNA_helicase_dom_sf"/>
</dbReference>
<sequence length="1025" mass="113583">MDSILEGLNAAQHDAVISPASVLQVLAPPGSGKTKTLTSRVAYLLQYHHYKPWNVICLTFTIKSSREMKERIAELLGNGIESRLILGTFHSVCRRYLVTYGHLIGICKGFGIADSSDTISIIKRIIKRLGLTIDPKKAQSRISNFKSRGVTHAELGQQQAKKKDVEQQEFVTVFEAYEDQLAKSNLLDYDDLLLRSVDLLRQHPTCVSNVEVVLIDEFQDTNLVQFDLMRLFAAKHKRITTVGDPDQSIYGWRSAEIKNLKRMQKQYPDTLVIHLEENYRSSGAILLAAQEIIEQDGSRPYKSLLPTHCPGTVPVLRRLPSAEIEAQWIVSEILRVTGLTGNLLIYSDFAILLRSASLSRQVESAMGKAGIPYRMVGGQRFFDRVEIKILLDYLRVISQPHNNDALSRVLNIPARGVGATTAKGLLEEAEVRRASLWIHIRDAIQGHGNAWTKISKAAEQGIGSFINIILTSRNKFLDVVHPQSPEDLLRYIIKKLDFQTYLEKNYPNDHETRWANVEELVAQAAEYPVPGNDDFLEEQGDDRLPTIEGLKQEIGNATEEALSKFLANVALATELQREDEEPEDGKPQSQVTISTIHAAKGLEWPVVFVPAAYEGCIPHSRAEDTDEERRLLYVAMTRAQALLYMSCPTKNSQREGTTLSPFLSTKNVGKSLTNKGPTMGSNTVNDISRILRRGSPLEAEVVEASKSLQSREDNLWPLNGEEDIKAVQARWSKWDADVGNEHVAKRRRIKDGENVDYVVGISSACSLSTLRNATTMQRSSTFSCNGSNGFISAASQLQQVEHEKAMTAKSKALTGEGRGPLSMVGSRKLRSQENQGNLMSLWGKSGKSNANDLASASLGISQEDLDYHQVVKASLETAVKRSNDGSHFAARKPLSAIPRPLAAHRLPATMSSTRPYLTTDGAEPPKKQYVFLSSSPPPIEGLLEAAEKQSEETLHTDASEAEGNTRPAKTFHTTSVAQLQTIAMPPKRTLGVRRSMNGWAARTNHGFSVPKMAGSKPKESEGRIW</sequence>
<dbReference type="EC" id="5.6.2.4" evidence="9"/>
<dbReference type="InterPro" id="IPR014016">
    <property type="entry name" value="UvrD-like_ATP-bd"/>
</dbReference>
<evidence type="ECO:0000256" key="12">
    <source>
        <dbReference type="SAM" id="MobiDB-lite"/>
    </source>
</evidence>
<dbReference type="GO" id="GO:0043138">
    <property type="term" value="F:3'-5' DNA helicase activity"/>
    <property type="evidence" value="ECO:0007669"/>
    <property type="project" value="UniProtKB-EC"/>
</dbReference>
<protein>
    <recommendedName>
        <fullName evidence="9">DNA 3'-5' helicase</fullName>
        <ecNumber evidence="9">5.6.2.4</ecNumber>
    </recommendedName>
</protein>
<name>A0AAD9ZFW6_9LECA</name>
<accession>A0AAD9ZFW6</accession>
<dbReference type="Proteomes" id="UP001276659">
    <property type="component" value="Unassembled WGS sequence"/>
</dbReference>
<proteinExistence type="inferred from homology"/>
<dbReference type="PROSITE" id="PS51217">
    <property type="entry name" value="UVRD_HELICASE_CTER"/>
    <property type="match status" value="1"/>
</dbReference>
<comment type="catalytic activity">
    <reaction evidence="8">
        <text>Couples ATP hydrolysis with the unwinding of duplex DNA by translocating in the 3'-5' direction.</text>
        <dbReference type="EC" id="5.6.2.4"/>
    </reaction>
</comment>
<dbReference type="Pfam" id="PF13361">
    <property type="entry name" value="UvrD_C"/>
    <property type="match status" value="1"/>
</dbReference>
<feature type="domain" description="UvrD-like helicase C-terminal" evidence="14">
    <location>
        <begin position="283"/>
        <end position="601"/>
    </location>
</feature>
<evidence type="ECO:0000256" key="7">
    <source>
        <dbReference type="ARBA" id="ARBA00023235"/>
    </source>
</evidence>
<dbReference type="GO" id="GO:0005524">
    <property type="term" value="F:ATP binding"/>
    <property type="evidence" value="ECO:0007669"/>
    <property type="project" value="UniProtKB-UniRule"/>
</dbReference>
<keyword evidence="5 11" id="KW-0067">ATP-binding</keyword>
<dbReference type="GO" id="GO:0005634">
    <property type="term" value="C:nucleus"/>
    <property type="evidence" value="ECO:0007669"/>
    <property type="project" value="TreeGrafter"/>
</dbReference>
<evidence type="ECO:0000256" key="3">
    <source>
        <dbReference type="ARBA" id="ARBA00022801"/>
    </source>
</evidence>
<dbReference type="PANTHER" id="PTHR11070">
    <property type="entry name" value="UVRD / RECB / PCRA DNA HELICASE FAMILY MEMBER"/>
    <property type="match status" value="1"/>
</dbReference>
<dbReference type="EMBL" id="JASNWA010000003">
    <property type="protein sequence ID" value="KAK3177990.1"/>
    <property type="molecule type" value="Genomic_DNA"/>
</dbReference>
<gene>
    <name evidence="15" type="ORF">OEA41_000122</name>
</gene>
<evidence type="ECO:0000256" key="11">
    <source>
        <dbReference type="PROSITE-ProRule" id="PRU00560"/>
    </source>
</evidence>
<dbReference type="CDD" id="cd17932">
    <property type="entry name" value="DEXQc_UvrD"/>
    <property type="match status" value="1"/>
</dbReference>
<reference evidence="15" key="1">
    <citation type="submission" date="2022-11" db="EMBL/GenBank/DDBJ databases">
        <title>Chromosomal genome sequence assembly and mating type (MAT) locus characterization of the leprose asexual lichenized fungus Lepraria neglecta (Nyl.) Erichsen.</title>
        <authorList>
            <person name="Allen J.L."/>
            <person name="Pfeffer B."/>
        </authorList>
    </citation>
    <scope>NUCLEOTIDE SEQUENCE</scope>
    <source>
        <strain evidence="15">Allen 5258</strain>
    </source>
</reference>
<dbReference type="Gene3D" id="3.40.50.300">
    <property type="entry name" value="P-loop containing nucleotide triphosphate hydrolases"/>
    <property type="match status" value="2"/>
</dbReference>
<organism evidence="15 16">
    <name type="scientific">Lepraria neglecta</name>
    <dbReference type="NCBI Taxonomy" id="209136"/>
    <lineage>
        <taxon>Eukaryota</taxon>
        <taxon>Fungi</taxon>
        <taxon>Dikarya</taxon>
        <taxon>Ascomycota</taxon>
        <taxon>Pezizomycotina</taxon>
        <taxon>Lecanoromycetes</taxon>
        <taxon>OSLEUM clade</taxon>
        <taxon>Lecanoromycetidae</taxon>
        <taxon>Lecanorales</taxon>
        <taxon>Lecanorineae</taxon>
        <taxon>Stereocaulaceae</taxon>
        <taxon>Lepraria</taxon>
    </lineage>
</organism>
<feature type="binding site" evidence="11">
    <location>
        <begin position="27"/>
        <end position="34"/>
    </location>
    <ligand>
        <name>ATP</name>
        <dbReference type="ChEBI" id="CHEBI:30616"/>
    </ligand>
</feature>
<dbReference type="Pfam" id="PF00580">
    <property type="entry name" value="UvrD-helicase"/>
    <property type="match status" value="1"/>
</dbReference>
<dbReference type="InterPro" id="IPR000212">
    <property type="entry name" value="DNA_helicase_UvrD/REP"/>
</dbReference>
<feature type="region of interest" description="Disordered" evidence="12">
    <location>
        <begin position="946"/>
        <end position="966"/>
    </location>
</feature>
<dbReference type="PANTHER" id="PTHR11070:SF2">
    <property type="entry name" value="ATP-DEPENDENT DNA HELICASE SRS2"/>
    <property type="match status" value="1"/>
</dbReference>
<dbReference type="GO" id="GO:0016787">
    <property type="term" value="F:hydrolase activity"/>
    <property type="evidence" value="ECO:0007669"/>
    <property type="project" value="UniProtKB-UniRule"/>
</dbReference>
<evidence type="ECO:0000256" key="1">
    <source>
        <dbReference type="ARBA" id="ARBA00009922"/>
    </source>
</evidence>
<evidence type="ECO:0000259" key="13">
    <source>
        <dbReference type="PROSITE" id="PS51198"/>
    </source>
</evidence>
<feature type="domain" description="UvrD-like helicase ATP-binding" evidence="13">
    <location>
        <begin position="6"/>
        <end position="282"/>
    </location>
</feature>
<evidence type="ECO:0000256" key="4">
    <source>
        <dbReference type="ARBA" id="ARBA00022806"/>
    </source>
</evidence>
<dbReference type="CDD" id="cd18807">
    <property type="entry name" value="SF1_C_UvrD"/>
    <property type="match status" value="1"/>
</dbReference>
<dbReference type="InterPro" id="IPR014017">
    <property type="entry name" value="DNA_helicase_UvrD-like_C"/>
</dbReference>
<keyword evidence="7" id="KW-0413">Isomerase</keyword>
<dbReference type="AlphaFoldDB" id="A0AAD9ZFW6"/>
<evidence type="ECO:0000313" key="16">
    <source>
        <dbReference type="Proteomes" id="UP001276659"/>
    </source>
</evidence>
<dbReference type="InterPro" id="IPR027417">
    <property type="entry name" value="P-loop_NTPase"/>
</dbReference>
<keyword evidence="16" id="KW-1185">Reference proteome</keyword>
<evidence type="ECO:0000256" key="6">
    <source>
        <dbReference type="ARBA" id="ARBA00023125"/>
    </source>
</evidence>
<evidence type="ECO:0000256" key="5">
    <source>
        <dbReference type="ARBA" id="ARBA00022840"/>
    </source>
</evidence>
<keyword evidence="3 11" id="KW-0378">Hydrolase</keyword>
<dbReference type="Gene3D" id="1.10.10.160">
    <property type="match status" value="1"/>
</dbReference>
<dbReference type="Gene3D" id="1.10.486.10">
    <property type="entry name" value="PCRA, domain 4"/>
    <property type="match status" value="1"/>
</dbReference>
<evidence type="ECO:0000256" key="2">
    <source>
        <dbReference type="ARBA" id="ARBA00022741"/>
    </source>
</evidence>
<keyword evidence="2 11" id="KW-0547">Nucleotide-binding</keyword>
<comment type="caution">
    <text evidence="15">The sequence shown here is derived from an EMBL/GenBank/DDBJ whole genome shotgun (WGS) entry which is preliminary data.</text>
</comment>
<dbReference type="GO" id="GO:0000725">
    <property type="term" value="P:recombinational repair"/>
    <property type="evidence" value="ECO:0007669"/>
    <property type="project" value="TreeGrafter"/>
</dbReference>
<evidence type="ECO:0000259" key="14">
    <source>
        <dbReference type="PROSITE" id="PS51217"/>
    </source>
</evidence>